<dbReference type="EMBL" id="JAFBEC010000016">
    <property type="protein sequence ID" value="MBM7634722.1"/>
    <property type="molecule type" value="Genomic_DNA"/>
</dbReference>
<keyword evidence="3" id="KW-0996">Nickel insertion</keyword>
<evidence type="ECO:0000313" key="4">
    <source>
        <dbReference type="EMBL" id="MBM7634722.1"/>
    </source>
</evidence>
<keyword evidence="2 3" id="KW-0143">Chaperone</keyword>
<comment type="similarity">
    <text evidence="1 3">Belongs to the UreD family.</text>
</comment>
<dbReference type="InterPro" id="IPR002669">
    <property type="entry name" value="UreD"/>
</dbReference>
<evidence type="ECO:0000313" key="5">
    <source>
        <dbReference type="Proteomes" id="UP000741863"/>
    </source>
</evidence>
<evidence type="ECO:0000256" key="3">
    <source>
        <dbReference type="HAMAP-Rule" id="MF_01384"/>
    </source>
</evidence>
<dbReference type="RefSeq" id="WP_204699499.1">
    <property type="nucleotide sequence ID" value="NZ_JAFBEC010000016.1"/>
</dbReference>
<dbReference type="Pfam" id="PF01774">
    <property type="entry name" value="UreD"/>
    <property type="match status" value="1"/>
</dbReference>
<dbReference type="Proteomes" id="UP000741863">
    <property type="component" value="Unassembled WGS sequence"/>
</dbReference>
<comment type="caution">
    <text evidence="4">The sequence shown here is derived from an EMBL/GenBank/DDBJ whole genome shotgun (WGS) entry which is preliminary data.</text>
</comment>
<evidence type="ECO:0000256" key="2">
    <source>
        <dbReference type="ARBA" id="ARBA00023186"/>
    </source>
</evidence>
<evidence type="ECO:0000256" key="1">
    <source>
        <dbReference type="ARBA" id="ARBA00007177"/>
    </source>
</evidence>
<name>A0ABS2PHI7_9BACL</name>
<organism evidence="4 5">
    <name type="scientific">Geomicrobium sediminis</name>
    <dbReference type="NCBI Taxonomy" id="1347788"/>
    <lineage>
        <taxon>Bacteria</taxon>
        <taxon>Bacillati</taxon>
        <taxon>Bacillota</taxon>
        <taxon>Bacilli</taxon>
        <taxon>Bacillales</taxon>
        <taxon>Geomicrobium</taxon>
    </lineage>
</organism>
<sequence length="267" mass="30840">MQRPKHDGVLEASFAYHRDKTKMIHAFQQPPLKVSRVLRLDEENPGHAYVYLMESSGGMVAGDRNTFRINAKAKANVTLIPQSATKIYPSHNEQPCVQELHIAVGEEASVTYLPEAVIPFEQSRFQTKTVVHLRSNSSLIWADLIAPGREHRGENFHYYELEQRMEVYLEGRLLALDAFRFQPEKEAVQRFGVLGEYRYVGSIWFFSEAISSIDVQELHDELMMLNNCKAGVTRLEDRGIHIRMLSNDQWHLKKQLEQFAQRFASLH</sequence>
<reference evidence="4 5" key="1">
    <citation type="submission" date="2021-01" db="EMBL/GenBank/DDBJ databases">
        <title>Genomic Encyclopedia of Type Strains, Phase IV (KMG-IV): sequencing the most valuable type-strain genomes for metagenomic binning, comparative biology and taxonomic classification.</title>
        <authorList>
            <person name="Goeker M."/>
        </authorList>
    </citation>
    <scope>NUCLEOTIDE SEQUENCE [LARGE SCALE GENOMIC DNA]</scope>
    <source>
        <strain evidence="4 5">DSM 25540</strain>
    </source>
</reference>
<comment type="subcellular location">
    <subcellularLocation>
        <location evidence="3">Cytoplasm</location>
    </subcellularLocation>
</comment>
<comment type="function">
    <text evidence="3">Required for maturation of urease via the functional incorporation of the urease nickel metallocenter.</text>
</comment>
<keyword evidence="3" id="KW-0963">Cytoplasm</keyword>
<comment type="subunit">
    <text evidence="3">UreD, UreF and UreG form a complex that acts as a GTP-hydrolysis-dependent molecular chaperone, activating the urease apoprotein by helping to assemble the nickel containing metallocenter of UreC. The UreE protein probably delivers the nickel.</text>
</comment>
<gene>
    <name evidence="3" type="primary">ureD</name>
    <name evidence="4" type="ORF">JOD17_003848</name>
</gene>
<dbReference type="PANTHER" id="PTHR33643">
    <property type="entry name" value="UREASE ACCESSORY PROTEIN D"/>
    <property type="match status" value="1"/>
</dbReference>
<accession>A0ABS2PHI7</accession>
<protein>
    <recommendedName>
        <fullName evidence="3">Urease accessory protein UreD</fullName>
    </recommendedName>
</protein>
<dbReference type="PANTHER" id="PTHR33643:SF1">
    <property type="entry name" value="UREASE ACCESSORY PROTEIN D"/>
    <property type="match status" value="1"/>
</dbReference>
<dbReference type="HAMAP" id="MF_01384">
    <property type="entry name" value="UreD"/>
    <property type="match status" value="1"/>
</dbReference>
<proteinExistence type="inferred from homology"/>
<keyword evidence="5" id="KW-1185">Reference proteome</keyword>